<feature type="region of interest" description="Disordered" evidence="1">
    <location>
        <begin position="60"/>
        <end position="159"/>
    </location>
</feature>
<proteinExistence type="predicted"/>
<feature type="compositionally biased region" description="Basic residues" evidence="1">
    <location>
        <begin position="150"/>
        <end position="159"/>
    </location>
</feature>
<feature type="transmembrane region" description="Helical" evidence="2">
    <location>
        <begin position="168"/>
        <end position="188"/>
    </location>
</feature>
<accession>A0A2Z7BVN7</accession>
<feature type="region of interest" description="Disordered" evidence="1">
    <location>
        <begin position="241"/>
        <end position="263"/>
    </location>
</feature>
<evidence type="ECO:0000313" key="4">
    <source>
        <dbReference type="Proteomes" id="UP000250235"/>
    </source>
</evidence>
<keyword evidence="4" id="KW-1185">Reference proteome</keyword>
<evidence type="ECO:0000313" key="3">
    <source>
        <dbReference type="EMBL" id="KZV38663.1"/>
    </source>
</evidence>
<sequence>MCVFSCCQNEDDQRSVPIRGHGRREEEEVDDLTARVESMDIVMASAIDIEEGFKNRRSRRPQVFQGVRPAVQRAQSSQYSQSTHQPQQQLAQQSGRQRFRPRGHQFKKKGGSGSFGSGSSSSGSPRAEFCGFYGSSQPPQQQSVQQPGRQRFRPRGHQFKKNAGSSSLVLVVLAVILVVDLAGLNQLLVDSRGSSDESESGSVGLLLLRRFVLYPFVRLWRSWKRIAGSLRHLPCLGQFQESEGQNEDDQRSVPIRGHGRREEEEVDDLTARVESMEIVMARFQRMSFSTVTSLALMRTSTRQMISVVVCSFILNSWPRHEFYCFLDVLISRTKSCLVRERCETRIFAVQILVVDLAGLNQILVDARAVGGMPSATSFDLVERGMDVKTICCENQMLVGISAVSAETVGGSVPAVESYLMRDLDMSGISAVIAKAVGGSVSSFSQL</sequence>
<feature type="compositionally biased region" description="Basic residues" evidence="1">
    <location>
        <begin position="97"/>
        <end position="110"/>
    </location>
</feature>
<feature type="compositionally biased region" description="Low complexity" evidence="1">
    <location>
        <begin position="135"/>
        <end position="149"/>
    </location>
</feature>
<dbReference type="Proteomes" id="UP000250235">
    <property type="component" value="Unassembled WGS sequence"/>
</dbReference>
<evidence type="ECO:0000256" key="1">
    <source>
        <dbReference type="SAM" id="MobiDB-lite"/>
    </source>
</evidence>
<dbReference type="EMBL" id="KV001765">
    <property type="protein sequence ID" value="KZV38663.1"/>
    <property type="molecule type" value="Genomic_DNA"/>
</dbReference>
<name>A0A2Z7BVN7_9LAMI</name>
<gene>
    <name evidence="3" type="ORF">F511_36110</name>
</gene>
<organism evidence="3 4">
    <name type="scientific">Dorcoceras hygrometricum</name>
    <dbReference type="NCBI Taxonomy" id="472368"/>
    <lineage>
        <taxon>Eukaryota</taxon>
        <taxon>Viridiplantae</taxon>
        <taxon>Streptophyta</taxon>
        <taxon>Embryophyta</taxon>
        <taxon>Tracheophyta</taxon>
        <taxon>Spermatophyta</taxon>
        <taxon>Magnoliopsida</taxon>
        <taxon>eudicotyledons</taxon>
        <taxon>Gunneridae</taxon>
        <taxon>Pentapetalae</taxon>
        <taxon>asterids</taxon>
        <taxon>lamiids</taxon>
        <taxon>Lamiales</taxon>
        <taxon>Gesneriaceae</taxon>
        <taxon>Didymocarpoideae</taxon>
        <taxon>Trichosporeae</taxon>
        <taxon>Loxocarpinae</taxon>
        <taxon>Dorcoceras</taxon>
    </lineage>
</organism>
<reference evidence="3 4" key="1">
    <citation type="journal article" date="2015" name="Proc. Natl. Acad. Sci. U.S.A.">
        <title>The resurrection genome of Boea hygrometrica: A blueprint for survival of dehydration.</title>
        <authorList>
            <person name="Xiao L."/>
            <person name="Yang G."/>
            <person name="Zhang L."/>
            <person name="Yang X."/>
            <person name="Zhao S."/>
            <person name="Ji Z."/>
            <person name="Zhou Q."/>
            <person name="Hu M."/>
            <person name="Wang Y."/>
            <person name="Chen M."/>
            <person name="Xu Y."/>
            <person name="Jin H."/>
            <person name="Xiao X."/>
            <person name="Hu G."/>
            <person name="Bao F."/>
            <person name="Hu Y."/>
            <person name="Wan P."/>
            <person name="Li L."/>
            <person name="Deng X."/>
            <person name="Kuang T."/>
            <person name="Xiang C."/>
            <person name="Zhu J.K."/>
            <person name="Oliver M.J."/>
            <person name="He Y."/>
        </authorList>
    </citation>
    <scope>NUCLEOTIDE SEQUENCE [LARGE SCALE GENOMIC DNA]</scope>
    <source>
        <strain evidence="4">cv. XS01</strain>
    </source>
</reference>
<keyword evidence="2" id="KW-0812">Transmembrane</keyword>
<keyword evidence="2" id="KW-1133">Transmembrane helix</keyword>
<evidence type="ECO:0000256" key="2">
    <source>
        <dbReference type="SAM" id="Phobius"/>
    </source>
</evidence>
<protein>
    <submittedName>
        <fullName evidence="3">Uncharacterized protein</fullName>
    </submittedName>
</protein>
<keyword evidence="2" id="KW-0472">Membrane</keyword>
<dbReference type="AlphaFoldDB" id="A0A2Z7BVN7"/>
<feature type="compositionally biased region" description="Low complexity" evidence="1">
    <location>
        <begin position="75"/>
        <end position="96"/>
    </location>
</feature>